<accession>Q5BSM1</accession>
<feature type="chain" id="PRO_5004253452" evidence="3">
    <location>
        <begin position="27"/>
        <end position="96"/>
    </location>
</feature>
<reference evidence="4" key="2">
    <citation type="journal article" date="2006" name="PLoS Pathog.">
        <title>New perspectives on host-parasite interplay by comparative transcriptomic and proteomic analyses of Schistosoma japonicum.</title>
        <authorList>
            <person name="Liu F."/>
            <person name="Lu J."/>
            <person name="Hu W."/>
            <person name="Wang S.Y."/>
            <person name="Cui S.J."/>
            <person name="Chi M."/>
            <person name="Yan Q."/>
            <person name="Wang X.R."/>
            <person name="Song H.D."/>
            <person name="Xu X.N."/>
            <person name="Wang J.J."/>
            <person name="Zhang X.L."/>
            <person name="Zhang X."/>
            <person name="Wang Z.Q."/>
            <person name="Xue C.L."/>
            <person name="Brindley P.J."/>
            <person name="McManus D.P."/>
            <person name="Yang P.Y."/>
            <person name="Feng Z."/>
            <person name="Chen Z."/>
            <person name="Han Z.G."/>
        </authorList>
    </citation>
    <scope>NUCLEOTIDE SEQUENCE</scope>
</reference>
<sequence>MNSLLYTVTLCTILLAIMCNFDEINAVPSPNSTKPAAQTKPAPPTPQPAKPVAATPGNTSTHPTVTKRPHDERGVIAASIAPIILGLLGQGIGYIM</sequence>
<reference evidence="4" key="1">
    <citation type="submission" date="2005-01" db="EMBL/GenBank/DDBJ databases">
        <authorList>
            <person name="Han Z."/>
        </authorList>
    </citation>
    <scope>NUCLEOTIDE SEQUENCE</scope>
</reference>
<keyword evidence="2" id="KW-0812">Transmembrane</keyword>
<keyword evidence="3" id="KW-0732">Signal</keyword>
<keyword evidence="2" id="KW-0472">Membrane</keyword>
<proteinExistence type="evidence at transcript level"/>
<protein>
    <submittedName>
        <fullName evidence="4">SJCHGC03803 protein</fullName>
    </submittedName>
</protein>
<evidence type="ECO:0000256" key="1">
    <source>
        <dbReference type="SAM" id="MobiDB-lite"/>
    </source>
</evidence>
<feature type="signal peptide" evidence="3">
    <location>
        <begin position="1"/>
        <end position="26"/>
    </location>
</feature>
<keyword evidence="2" id="KW-1133">Transmembrane helix</keyword>
<name>Q5BSM1_SCHJA</name>
<feature type="region of interest" description="Disordered" evidence="1">
    <location>
        <begin position="28"/>
        <end position="71"/>
    </location>
</feature>
<evidence type="ECO:0000256" key="3">
    <source>
        <dbReference type="SAM" id="SignalP"/>
    </source>
</evidence>
<dbReference type="AlphaFoldDB" id="Q5BSM1"/>
<organism evidence="4">
    <name type="scientific">Schistosoma japonicum</name>
    <name type="common">Blood fluke</name>
    <dbReference type="NCBI Taxonomy" id="6182"/>
    <lineage>
        <taxon>Eukaryota</taxon>
        <taxon>Metazoa</taxon>
        <taxon>Spiralia</taxon>
        <taxon>Lophotrochozoa</taxon>
        <taxon>Platyhelminthes</taxon>
        <taxon>Trematoda</taxon>
        <taxon>Digenea</taxon>
        <taxon>Strigeidida</taxon>
        <taxon>Schistosomatoidea</taxon>
        <taxon>Schistosomatidae</taxon>
        <taxon>Schistosoma</taxon>
    </lineage>
</organism>
<feature type="transmembrane region" description="Helical" evidence="2">
    <location>
        <begin position="75"/>
        <end position="95"/>
    </location>
</feature>
<evidence type="ECO:0000256" key="2">
    <source>
        <dbReference type="SAM" id="Phobius"/>
    </source>
</evidence>
<evidence type="ECO:0000313" key="4">
    <source>
        <dbReference type="EMBL" id="AAX30464.1"/>
    </source>
</evidence>
<dbReference type="EMBL" id="AY915243">
    <property type="protein sequence ID" value="AAX30464.1"/>
    <property type="molecule type" value="mRNA"/>
</dbReference>